<dbReference type="SUPFAM" id="SSF56672">
    <property type="entry name" value="DNA/RNA polymerases"/>
    <property type="match status" value="1"/>
</dbReference>
<dbReference type="EMBL" id="JANPWB010000011">
    <property type="protein sequence ID" value="KAJ1131422.1"/>
    <property type="molecule type" value="Genomic_DNA"/>
</dbReference>
<protein>
    <submittedName>
        <fullName evidence="1">Uncharacterized protein</fullName>
    </submittedName>
</protein>
<dbReference type="InterPro" id="IPR043502">
    <property type="entry name" value="DNA/RNA_pol_sf"/>
</dbReference>
<proteinExistence type="predicted"/>
<gene>
    <name evidence="1" type="ORF">NDU88_009759</name>
</gene>
<dbReference type="AlphaFoldDB" id="A0AAV7PVV9"/>
<organism evidence="1 2">
    <name type="scientific">Pleurodeles waltl</name>
    <name type="common">Iberian ribbed newt</name>
    <dbReference type="NCBI Taxonomy" id="8319"/>
    <lineage>
        <taxon>Eukaryota</taxon>
        <taxon>Metazoa</taxon>
        <taxon>Chordata</taxon>
        <taxon>Craniata</taxon>
        <taxon>Vertebrata</taxon>
        <taxon>Euteleostomi</taxon>
        <taxon>Amphibia</taxon>
        <taxon>Batrachia</taxon>
        <taxon>Caudata</taxon>
        <taxon>Salamandroidea</taxon>
        <taxon>Salamandridae</taxon>
        <taxon>Pleurodelinae</taxon>
        <taxon>Pleurodeles</taxon>
    </lineage>
</organism>
<reference evidence="1" key="1">
    <citation type="journal article" date="2022" name="bioRxiv">
        <title>Sequencing and chromosome-scale assembly of the giantPleurodeles waltlgenome.</title>
        <authorList>
            <person name="Brown T."/>
            <person name="Elewa A."/>
            <person name="Iarovenko S."/>
            <person name="Subramanian E."/>
            <person name="Araus A.J."/>
            <person name="Petzold A."/>
            <person name="Susuki M."/>
            <person name="Suzuki K.-i.T."/>
            <person name="Hayashi T."/>
            <person name="Toyoda A."/>
            <person name="Oliveira C."/>
            <person name="Osipova E."/>
            <person name="Leigh N.D."/>
            <person name="Simon A."/>
            <person name="Yun M.H."/>
        </authorList>
    </citation>
    <scope>NUCLEOTIDE SEQUENCE</scope>
    <source>
        <strain evidence="1">20211129_DDA</strain>
        <tissue evidence="1">Liver</tissue>
    </source>
</reference>
<feature type="non-terminal residue" evidence="1">
    <location>
        <position position="1"/>
    </location>
</feature>
<feature type="non-terminal residue" evidence="1">
    <location>
        <position position="73"/>
    </location>
</feature>
<accession>A0AAV7PVV9</accession>
<evidence type="ECO:0000313" key="2">
    <source>
        <dbReference type="Proteomes" id="UP001066276"/>
    </source>
</evidence>
<name>A0AAV7PVV9_PLEWA</name>
<dbReference type="Gene3D" id="3.10.20.370">
    <property type="match status" value="1"/>
</dbReference>
<comment type="caution">
    <text evidence="1">The sequence shown here is derived from an EMBL/GenBank/DDBJ whole genome shotgun (WGS) entry which is preliminary data.</text>
</comment>
<sequence>VHGGAYRPAAYFSAIFDPVTAALPGCLRAVAAVCQSLSQCEGVVMGYPVTVMIPHSVELTRTKTHHLMGARLT</sequence>
<keyword evidence="2" id="KW-1185">Reference proteome</keyword>
<evidence type="ECO:0000313" key="1">
    <source>
        <dbReference type="EMBL" id="KAJ1131422.1"/>
    </source>
</evidence>
<dbReference type="Proteomes" id="UP001066276">
    <property type="component" value="Chromosome 7"/>
</dbReference>